<dbReference type="OrthoDB" id="376357at2759"/>
<proteinExistence type="predicted"/>
<dbReference type="PANTHER" id="PTHR45295:SF1">
    <property type="entry name" value="CHAPERONE PROTEIN DNAJ C76, CHLOROPLASTIC"/>
    <property type="match status" value="1"/>
</dbReference>
<feature type="domain" description="J" evidence="3">
    <location>
        <begin position="59"/>
        <end position="122"/>
    </location>
</feature>
<dbReference type="PRINTS" id="PR00625">
    <property type="entry name" value="JDOMAIN"/>
</dbReference>
<accession>A0A9D5C559</accession>
<gene>
    <name evidence="4" type="ORF">J5N97_023768</name>
</gene>
<dbReference type="InterPro" id="IPR001623">
    <property type="entry name" value="DnaJ_domain"/>
</dbReference>
<dbReference type="GO" id="GO:0005783">
    <property type="term" value="C:endoplasmic reticulum"/>
    <property type="evidence" value="ECO:0007669"/>
    <property type="project" value="UniProtKB-ARBA"/>
</dbReference>
<feature type="region of interest" description="Disordered" evidence="1">
    <location>
        <begin position="21"/>
        <end position="50"/>
    </location>
</feature>
<feature type="compositionally biased region" description="Basic residues" evidence="1">
    <location>
        <begin position="25"/>
        <end position="36"/>
    </location>
</feature>
<reference evidence="4" key="2">
    <citation type="journal article" date="2022" name="Hortic Res">
        <title>The genome of Dioscorea zingiberensis sheds light on the biosynthesis, origin and evolution of the medicinally important diosgenin saponins.</title>
        <authorList>
            <person name="Li Y."/>
            <person name="Tan C."/>
            <person name="Li Z."/>
            <person name="Guo J."/>
            <person name="Li S."/>
            <person name="Chen X."/>
            <person name="Wang C."/>
            <person name="Dai X."/>
            <person name="Yang H."/>
            <person name="Song W."/>
            <person name="Hou L."/>
            <person name="Xu J."/>
            <person name="Tong Z."/>
            <person name="Xu A."/>
            <person name="Yuan X."/>
            <person name="Wang W."/>
            <person name="Yang Q."/>
            <person name="Chen L."/>
            <person name="Sun Z."/>
            <person name="Wang K."/>
            <person name="Pan B."/>
            <person name="Chen J."/>
            <person name="Bao Y."/>
            <person name="Liu F."/>
            <person name="Qi X."/>
            <person name="Gang D.R."/>
            <person name="Wen J."/>
            <person name="Li J."/>
        </authorList>
    </citation>
    <scope>NUCLEOTIDE SEQUENCE</scope>
    <source>
        <strain evidence="4">Dzin_1.0</strain>
    </source>
</reference>
<dbReference type="Gene3D" id="1.10.287.110">
    <property type="entry name" value="DnaJ domain"/>
    <property type="match status" value="1"/>
</dbReference>
<dbReference type="Gene3D" id="3.30.70.20">
    <property type="match status" value="1"/>
</dbReference>
<dbReference type="SUPFAM" id="SSF54862">
    <property type="entry name" value="4Fe-4S ferredoxins"/>
    <property type="match status" value="1"/>
</dbReference>
<protein>
    <recommendedName>
        <fullName evidence="3">J domain-containing protein</fullName>
    </recommendedName>
</protein>
<dbReference type="Pfam" id="PF13370">
    <property type="entry name" value="Fer4_13"/>
    <property type="match status" value="1"/>
</dbReference>
<keyword evidence="2" id="KW-0472">Membrane</keyword>
<reference evidence="4" key="1">
    <citation type="submission" date="2021-03" db="EMBL/GenBank/DDBJ databases">
        <authorList>
            <person name="Li Z."/>
            <person name="Yang C."/>
        </authorList>
    </citation>
    <scope>NUCLEOTIDE SEQUENCE</scope>
    <source>
        <strain evidence="4">Dzin_1.0</strain>
        <tissue evidence="4">Leaf</tissue>
    </source>
</reference>
<dbReference type="Pfam" id="PF00226">
    <property type="entry name" value="DnaJ"/>
    <property type="match status" value="1"/>
</dbReference>
<dbReference type="InterPro" id="IPR036869">
    <property type="entry name" value="J_dom_sf"/>
</dbReference>
<dbReference type="AlphaFoldDB" id="A0A9D5C559"/>
<name>A0A9D5C559_9LILI</name>
<organism evidence="4 5">
    <name type="scientific">Dioscorea zingiberensis</name>
    <dbReference type="NCBI Taxonomy" id="325984"/>
    <lineage>
        <taxon>Eukaryota</taxon>
        <taxon>Viridiplantae</taxon>
        <taxon>Streptophyta</taxon>
        <taxon>Embryophyta</taxon>
        <taxon>Tracheophyta</taxon>
        <taxon>Spermatophyta</taxon>
        <taxon>Magnoliopsida</taxon>
        <taxon>Liliopsida</taxon>
        <taxon>Dioscoreales</taxon>
        <taxon>Dioscoreaceae</taxon>
        <taxon>Dioscorea</taxon>
    </lineage>
</organism>
<keyword evidence="5" id="KW-1185">Reference proteome</keyword>
<evidence type="ECO:0000256" key="2">
    <source>
        <dbReference type="SAM" id="Phobius"/>
    </source>
</evidence>
<dbReference type="SMART" id="SM00271">
    <property type="entry name" value="DnaJ"/>
    <property type="match status" value="1"/>
</dbReference>
<evidence type="ECO:0000256" key="1">
    <source>
        <dbReference type="SAM" id="MobiDB-lite"/>
    </source>
</evidence>
<keyword evidence="2" id="KW-1133">Transmembrane helix</keyword>
<sequence>MPFSSSLLLNSAPAFAIKPDNKLHSLPKRPRPHRRTTSSPIRCASKPSSPSLAATAGYDLYELLGIDPAADQSQIKRAYRALQKRCHPDIAGPAGHDMAIVLNEVYSLLSDPISRSAYDQEQAKLLEFRGFTGRPIYSAWFGSESEERAVFVDEVKCVGCLKCALFARKTFAIEAVYGRARVVGQWADPEDKILEAIQTCPVDCISMVDRSDLAMLEFLMAKQPRGPVRMTAGNAVGACVSNIFVDVNKFRKRYDEMNEKASNKSQVADSQRESRLSAVQGIRSILNFWYWCSPTTTTSTKDASLCLTTSPAKASQPNTQRLREFAANLKANKTTKPSGQSSMNFRHREEYWTPILVLPPPSTSSNTPMSPKPSLRTVMAEKEQESEVVILDRERSPVNLTLPTIMAAVSAATVGFEKGEMVNSGGLQEHVGGNVALEVVNSIELQLLLAGITWFIIGMAIVGLIEVIRSKGEFRR</sequence>
<dbReference type="EMBL" id="JAGGNH010000007">
    <property type="protein sequence ID" value="KAJ0966851.1"/>
    <property type="molecule type" value="Genomic_DNA"/>
</dbReference>
<dbReference type="SUPFAM" id="SSF46565">
    <property type="entry name" value="Chaperone J-domain"/>
    <property type="match status" value="1"/>
</dbReference>
<dbReference type="CDD" id="cd06257">
    <property type="entry name" value="DnaJ"/>
    <property type="match status" value="1"/>
</dbReference>
<dbReference type="PANTHER" id="PTHR45295">
    <property type="entry name" value="CHAPERONE PROTEIN DNAJ C76, CHLOROPLASTIC"/>
    <property type="match status" value="1"/>
</dbReference>
<dbReference type="PROSITE" id="PS50076">
    <property type="entry name" value="DNAJ_2"/>
    <property type="match status" value="1"/>
</dbReference>
<dbReference type="Proteomes" id="UP001085076">
    <property type="component" value="Miscellaneous, Linkage group lg07"/>
</dbReference>
<keyword evidence="2" id="KW-0812">Transmembrane</keyword>
<evidence type="ECO:0000313" key="5">
    <source>
        <dbReference type="Proteomes" id="UP001085076"/>
    </source>
</evidence>
<evidence type="ECO:0000259" key="3">
    <source>
        <dbReference type="PROSITE" id="PS50076"/>
    </source>
</evidence>
<feature type="transmembrane region" description="Helical" evidence="2">
    <location>
        <begin position="447"/>
        <end position="468"/>
    </location>
</feature>
<comment type="caution">
    <text evidence="4">The sequence shown here is derived from an EMBL/GenBank/DDBJ whole genome shotgun (WGS) entry which is preliminary data.</text>
</comment>
<evidence type="ECO:0000313" key="4">
    <source>
        <dbReference type="EMBL" id="KAJ0966851.1"/>
    </source>
</evidence>